<feature type="transmembrane region" description="Helical" evidence="6">
    <location>
        <begin position="79"/>
        <end position="96"/>
    </location>
</feature>
<dbReference type="InterPro" id="IPR051611">
    <property type="entry name" value="ECF_transporter_component"/>
</dbReference>
<dbReference type="EMBL" id="AQFT01000159">
    <property type="protein sequence ID" value="EMZ19697.1"/>
    <property type="molecule type" value="Genomic_DNA"/>
</dbReference>
<accession>N1ZRN0</accession>
<dbReference type="PATRIC" id="fig|1235802.3.peg.5679"/>
<keyword evidence="3 6" id="KW-0812">Transmembrane</keyword>
<keyword evidence="5 6" id="KW-0472">Membrane</keyword>
<name>N1ZRN0_9FIRM</name>
<evidence type="ECO:0000256" key="1">
    <source>
        <dbReference type="ARBA" id="ARBA00004651"/>
    </source>
</evidence>
<comment type="subcellular location">
    <subcellularLocation>
        <location evidence="1">Cell membrane</location>
        <topology evidence="1">Multi-pass membrane protein</topology>
    </subcellularLocation>
</comment>
<reference evidence="7 8" key="1">
    <citation type="journal article" date="2014" name="Genome Announc.">
        <title>Draft genome sequences of the altered schaedler flora, a defined bacterial community from gnotobiotic mice.</title>
        <authorList>
            <person name="Wannemuehler M.J."/>
            <person name="Overstreet A.M."/>
            <person name="Ward D.V."/>
            <person name="Phillips G.J."/>
        </authorList>
    </citation>
    <scope>NUCLEOTIDE SEQUENCE [LARGE SCALE GENOMIC DNA]</scope>
    <source>
        <strain evidence="7 8">ASF492</strain>
    </source>
</reference>
<dbReference type="GO" id="GO:0006824">
    <property type="term" value="P:cobalt ion transport"/>
    <property type="evidence" value="ECO:0007669"/>
    <property type="project" value="InterPro"/>
</dbReference>
<evidence type="ECO:0000256" key="6">
    <source>
        <dbReference type="SAM" id="Phobius"/>
    </source>
</evidence>
<evidence type="ECO:0000256" key="2">
    <source>
        <dbReference type="ARBA" id="ARBA00022475"/>
    </source>
</evidence>
<sequence>MNKLDSSLCDIHYMDVIVERNRWLNHIYPLIKLVVTICFITTTISFSKYDLAGILRMGVYPIIVFVLGEVSFQDALRKLRVILPVVCLIGIFNPFFDRQPMLEIAGVTVTTGMVSMFTLMVKGIYSVLASYLLIATTPIEKICHALRLLRVPVVIVTQILLTYRYIRLLMNEARHTIQAYSLRAPNQKGLHFKVWGSLVGQLLLKSIDRADGVYESMLLRGYNGEFYYDTRISCRAKDYAYLATWCTVFYCLRVII</sequence>
<gene>
    <name evidence="7" type="ORF">C823_05381</name>
</gene>
<dbReference type="GO" id="GO:0043190">
    <property type="term" value="C:ATP-binding cassette (ABC) transporter complex"/>
    <property type="evidence" value="ECO:0007669"/>
    <property type="project" value="InterPro"/>
</dbReference>
<evidence type="ECO:0000256" key="3">
    <source>
        <dbReference type="ARBA" id="ARBA00022692"/>
    </source>
</evidence>
<organism evidence="7 8">
    <name type="scientific">Eubacterium plexicaudatum ASF492</name>
    <dbReference type="NCBI Taxonomy" id="1235802"/>
    <lineage>
        <taxon>Bacteria</taxon>
        <taxon>Bacillati</taxon>
        <taxon>Bacillota</taxon>
        <taxon>Clostridia</taxon>
        <taxon>Eubacteriales</taxon>
        <taxon>Eubacteriaceae</taxon>
        <taxon>Eubacterium</taxon>
    </lineage>
</organism>
<keyword evidence="2" id="KW-1003">Cell membrane</keyword>
<feature type="transmembrane region" description="Helical" evidence="6">
    <location>
        <begin position="53"/>
        <end position="72"/>
    </location>
</feature>
<keyword evidence="8" id="KW-1185">Reference proteome</keyword>
<dbReference type="OrthoDB" id="8585740at2"/>
<dbReference type="InterPro" id="IPR003339">
    <property type="entry name" value="ABC/ECF_trnsptr_transmembrane"/>
</dbReference>
<evidence type="ECO:0000313" key="7">
    <source>
        <dbReference type="EMBL" id="EMZ19697.1"/>
    </source>
</evidence>
<comment type="caution">
    <text evidence="7">The sequence shown here is derived from an EMBL/GenBank/DDBJ whole genome shotgun (WGS) entry which is preliminary data.</text>
</comment>
<dbReference type="Proteomes" id="UP000012589">
    <property type="component" value="Unassembled WGS sequence"/>
</dbReference>
<dbReference type="AlphaFoldDB" id="N1ZRN0"/>
<feature type="transmembrane region" description="Helical" evidence="6">
    <location>
        <begin position="148"/>
        <end position="166"/>
    </location>
</feature>
<proteinExistence type="predicted"/>
<dbReference type="STRING" id="1235802.C823_05381"/>
<dbReference type="InterPro" id="IPR012809">
    <property type="entry name" value="ECF_CbiQ"/>
</dbReference>
<dbReference type="PANTHER" id="PTHR34857">
    <property type="entry name" value="SLL0384 PROTEIN"/>
    <property type="match status" value="1"/>
</dbReference>
<feature type="transmembrane region" description="Helical" evidence="6">
    <location>
        <begin position="30"/>
        <end position="47"/>
    </location>
</feature>
<dbReference type="CDD" id="cd16914">
    <property type="entry name" value="EcfT"/>
    <property type="match status" value="1"/>
</dbReference>
<dbReference type="NCBIfam" id="TIGR02454">
    <property type="entry name" value="ECF_T_CbiQ"/>
    <property type="match status" value="1"/>
</dbReference>
<evidence type="ECO:0000313" key="8">
    <source>
        <dbReference type="Proteomes" id="UP000012589"/>
    </source>
</evidence>
<evidence type="ECO:0000256" key="4">
    <source>
        <dbReference type="ARBA" id="ARBA00022989"/>
    </source>
</evidence>
<feature type="transmembrane region" description="Helical" evidence="6">
    <location>
        <begin position="116"/>
        <end position="136"/>
    </location>
</feature>
<dbReference type="HOGENOM" id="CLU_056469_1_2_9"/>
<dbReference type="eggNOG" id="COG0619">
    <property type="taxonomic scope" value="Bacteria"/>
</dbReference>
<protein>
    <submittedName>
        <fullName evidence="7">Cobalt ABC transporter, permease CbiQ</fullName>
    </submittedName>
</protein>
<dbReference type="PANTHER" id="PTHR34857:SF2">
    <property type="entry name" value="SLL0384 PROTEIN"/>
    <property type="match status" value="1"/>
</dbReference>
<keyword evidence="4 6" id="KW-1133">Transmembrane helix</keyword>
<evidence type="ECO:0000256" key="5">
    <source>
        <dbReference type="ARBA" id="ARBA00023136"/>
    </source>
</evidence>
<dbReference type="Pfam" id="PF02361">
    <property type="entry name" value="CbiQ"/>
    <property type="match status" value="1"/>
</dbReference>